<evidence type="ECO:0000313" key="3">
    <source>
        <dbReference type="Proteomes" id="UP000184536"/>
    </source>
</evidence>
<dbReference type="AlphaFoldDB" id="A0A1M6LE93"/>
<feature type="transmembrane region" description="Helical" evidence="1">
    <location>
        <begin position="105"/>
        <end position="126"/>
    </location>
</feature>
<accession>A0A1M6LE93</accession>
<evidence type="ECO:0000256" key="1">
    <source>
        <dbReference type="SAM" id="Phobius"/>
    </source>
</evidence>
<name>A0A1M6LE93_9FIRM</name>
<sequence length="149" mass="16457">MKLVYPLLFALHIFVGVGALFGGMAAILNPQEPLGMPVEALKNVPFTDYLIPGIILFTIIGLGNIGSALTMLFRSGFQGYISSIFSWALVIWIVVQCIMLKGVHFLHALFFIIGVIEAVLSIIVLFEQRLFPTNMLLKLYQEIGKGNQT</sequence>
<evidence type="ECO:0008006" key="4">
    <source>
        <dbReference type="Google" id="ProtNLM"/>
    </source>
</evidence>
<dbReference type="STRING" id="1121919.SAMN02745975_02649"/>
<evidence type="ECO:0000313" key="2">
    <source>
        <dbReference type="EMBL" id="SHJ69405.1"/>
    </source>
</evidence>
<feature type="transmembrane region" description="Helical" evidence="1">
    <location>
        <begin position="49"/>
        <end position="73"/>
    </location>
</feature>
<feature type="transmembrane region" description="Helical" evidence="1">
    <location>
        <begin position="7"/>
        <end position="29"/>
    </location>
</feature>
<dbReference type="OrthoDB" id="1909107at2"/>
<dbReference type="Proteomes" id="UP000184536">
    <property type="component" value="Unassembled WGS sequence"/>
</dbReference>
<reference evidence="3" key="1">
    <citation type="submission" date="2016-11" db="EMBL/GenBank/DDBJ databases">
        <authorList>
            <person name="Varghese N."/>
            <person name="Submissions S."/>
        </authorList>
    </citation>
    <scope>NUCLEOTIDE SEQUENCE [LARGE SCALE GENOMIC DNA]</scope>
    <source>
        <strain evidence="3">DSM 17957</strain>
    </source>
</reference>
<keyword evidence="1" id="KW-1133">Transmembrane helix</keyword>
<keyword evidence="3" id="KW-1185">Reference proteome</keyword>
<proteinExistence type="predicted"/>
<keyword evidence="1" id="KW-0472">Membrane</keyword>
<gene>
    <name evidence="2" type="ORF">SAMN02745975_02649</name>
</gene>
<dbReference type="EMBL" id="FQZV01000036">
    <property type="protein sequence ID" value="SHJ69405.1"/>
    <property type="molecule type" value="Genomic_DNA"/>
</dbReference>
<organism evidence="2 3">
    <name type="scientific">Geosporobacter subterraneus DSM 17957</name>
    <dbReference type="NCBI Taxonomy" id="1121919"/>
    <lineage>
        <taxon>Bacteria</taxon>
        <taxon>Bacillati</taxon>
        <taxon>Bacillota</taxon>
        <taxon>Clostridia</taxon>
        <taxon>Peptostreptococcales</taxon>
        <taxon>Thermotaleaceae</taxon>
        <taxon>Geosporobacter</taxon>
    </lineage>
</organism>
<protein>
    <recommendedName>
        <fullName evidence="4">DUF4064 domain-containing protein</fullName>
    </recommendedName>
</protein>
<feature type="transmembrane region" description="Helical" evidence="1">
    <location>
        <begin position="80"/>
        <end position="99"/>
    </location>
</feature>
<dbReference type="RefSeq" id="WP_110941740.1">
    <property type="nucleotide sequence ID" value="NZ_FQZV01000036.1"/>
</dbReference>
<keyword evidence="1" id="KW-0812">Transmembrane</keyword>